<dbReference type="GeneID" id="67478573"/>
<dbReference type="Proteomes" id="UP000306393">
    <property type="component" value="Unassembled WGS sequence"/>
</dbReference>
<dbReference type="InterPro" id="IPR009506">
    <property type="entry name" value="YjiS-like"/>
</dbReference>
<dbReference type="RefSeq" id="WP_062749146.1">
    <property type="nucleotide sequence ID" value="NZ_CP022725.1"/>
</dbReference>
<evidence type="ECO:0000259" key="1">
    <source>
        <dbReference type="Pfam" id="PF06568"/>
    </source>
</evidence>
<gene>
    <name evidence="3" type="ORF">EpCFBP13511_22180</name>
    <name evidence="2" type="ORF">IFT93_22170</name>
</gene>
<organism evidence="3 4">
    <name type="scientific">Erwinia persicina</name>
    <dbReference type="NCBI Taxonomy" id="55211"/>
    <lineage>
        <taxon>Bacteria</taxon>
        <taxon>Pseudomonadati</taxon>
        <taxon>Pseudomonadota</taxon>
        <taxon>Gammaproteobacteria</taxon>
        <taxon>Enterobacterales</taxon>
        <taxon>Erwiniaceae</taxon>
        <taxon>Erwinia</taxon>
    </lineage>
</organism>
<reference evidence="3 4" key="1">
    <citation type="journal article" date="2019" name="Sci. Rep.">
        <title>Differences in resource use lead to coexistence of seed-transmitted microbial populations.</title>
        <authorList>
            <person name="Torres-Cortes G."/>
            <person name="Garcia B.J."/>
            <person name="Compant S."/>
            <person name="Rezki S."/>
            <person name="Jones P."/>
            <person name="Preveaux A."/>
            <person name="Briand M."/>
            <person name="Roulet A."/>
            <person name="Bouchez O."/>
            <person name="Jacobson D."/>
            <person name="Barret M."/>
        </authorList>
    </citation>
    <scope>NUCLEOTIDE SEQUENCE [LARGE SCALE GENOMIC DNA]</scope>
    <source>
        <strain evidence="3 4">CFBP13511</strain>
    </source>
</reference>
<proteinExistence type="predicted"/>
<dbReference type="Proteomes" id="UP000661012">
    <property type="component" value="Unassembled WGS sequence"/>
</dbReference>
<keyword evidence="5" id="KW-1185">Reference proteome</keyword>
<feature type="domain" description="YjiS-like" evidence="1">
    <location>
        <begin position="26"/>
        <end position="60"/>
    </location>
</feature>
<evidence type="ECO:0000313" key="3">
    <source>
        <dbReference type="EMBL" id="TKJ83736.1"/>
    </source>
</evidence>
<dbReference type="EMBL" id="QGAC01000033">
    <property type="protein sequence ID" value="TKJ83736.1"/>
    <property type="molecule type" value="Genomic_DNA"/>
</dbReference>
<sequence length="62" mass="7343">MEFEENRAAKPLSWSLIKTVFLLPYHRWQARRIRACTRRILSQLSVAQLKDIGLTCEDVRNL</sequence>
<dbReference type="Pfam" id="PF06568">
    <property type="entry name" value="YjiS-like"/>
    <property type="match status" value="1"/>
</dbReference>
<evidence type="ECO:0000313" key="4">
    <source>
        <dbReference type="Proteomes" id="UP000306393"/>
    </source>
</evidence>
<reference evidence="2 5" key="2">
    <citation type="journal article" date="2020" name="FEMS Microbiol. Ecol.">
        <title>Temporal dynamics of bacterial communities during seed development and maturation.</title>
        <authorList>
            <person name="Chesneau G."/>
            <person name="Torres-Cortes G."/>
            <person name="Briand M."/>
            <person name="Darrasse A."/>
            <person name="Preveaux A."/>
            <person name="Marais C."/>
            <person name="Jacques M.A."/>
            <person name="Shade A."/>
            <person name="Barret M."/>
        </authorList>
    </citation>
    <scope>NUCLEOTIDE SEQUENCE [LARGE SCALE GENOMIC DNA]</scope>
    <source>
        <strain evidence="2 5">CFBP13732</strain>
    </source>
</reference>
<accession>A0A354AAE0</accession>
<dbReference type="OrthoDB" id="6505244at2"/>
<evidence type="ECO:0000313" key="5">
    <source>
        <dbReference type="Proteomes" id="UP000661012"/>
    </source>
</evidence>
<protein>
    <submittedName>
        <fullName evidence="3">DUF1127 domain-containing protein</fullName>
    </submittedName>
</protein>
<name>A0A354AAE0_9GAMM</name>
<dbReference type="KEGG" id="epe:CI789_17315"/>
<evidence type="ECO:0000313" key="2">
    <source>
        <dbReference type="EMBL" id="MBD8109080.1"/>
    </source>
</evidence>
<dbReference type="EMBL" id="JACYNN010000032">
    <property type="protein sequence ID" value="MBD8109080.1"/>
    <property type="molecule type" value="Genomic_DNA"/>
</dbReference>
<comment type="caution">
    <text evidence="3">The sequence shown here is derived from an EMBL/GenBank/DDBJ whole genome shotgun (WGS) entry which is preliminary data.</text>
</comment>
<dbReference type="AlphaFoldDB" id="A0A354AAE0"/>